<gene>
    <name evidence="1" type="ORF">OCBIM_22021306mg</name>
</gene>
<reference evidence="1" key="1">
    <citation type="submission" date="2015-07" db="EMBL/GenBank/DDBJ databases">
        <title>MeaNS - Measles Nucleotide Surveillance Program.</title>
        <authorList>
            <person name="Tran T."/>
            <person name="Druce J."/>
        </authorList>
    </citation>
    <scope>NUCLEOTIDE SEQUENCE</scope>
    <source>
        <strain evidence="1">UCB-OBI-ISO-001</strain>
        <tissue evidence="1">Gonad</tissue>
    </source>
</reference>
<proteinExistence type="predicted"/>
<name>A0A0L8H6C1_OCTBM</name>
<dbReference type="EMBL" id="KQ419026">
    <property type="protein sequence ID" value="KOF84841.1"/>
    <property type="molecule type" value="Genomic_DNA"/>
</dbReference>
<evidence type="ECO:0000313" key="1">
    <source>
        <dbReference type="EMBL" id="KOF84841.1"/>
    </source>
</evidence>
<accession>A0A0L8H6C1</accession>
<sequence length="118" mass="13393">MQDGIAHYERNEILEIFKKQKFSLLVDESTDISVTQILAIVVRFFDEQLFNDKDALLDAIVIENGSTRGLYDAVKSTLTKDVSMSNILGFASDNYSTLMGNKSGFQKVIETIFRLYLQ</sequence>
<dbReference type="AlphaFoldDB" id="A0A0L8H6C1"/>
<organism evidence="1">
    <name type="scientific">Octopus bimaculoides</name>
    <name type="common">California two-spotted octopus</name>
    <dbReference type="NCBI Taxonomy" id="37653"/>
    <lineage>
        <taxon>Eukaryota</taxon>
        <taxon>Metazoa</taxon>
        <taxon>Spiralia</taxon>
        <taxon>Lophotrochozoa</taxon>
        <taxon>Mollusca</taxon>
        <taxon>Cephalopoda</taxon>
        <taxon>Coleoidea</taxon>
        <taxon>Octopodiformes</taxon>
        <taxon>Octopoda</taxon>
        <taxon>Incirrata</taxon>
        <taxon>Octopodidae</taxon>
        <taxon>Octopus</taxon>
    </lineage>
</organism>
<protein>
    <submittedName>
        <fullName evidence="1">Uncharacterized protein</fullName>
    </submittedName>
</protein>